<evidence type="ECO:0000313" key="4">
    <source>
        <dbReference type="Proteomes" id="UP000192223"/>
    </source>
</evidence>
<dbReference type="InterPro" id="IPR007303">
    <property type="entry name" value="TIP41-like"/>
</dbReference>
<evidence type="ECO:0000256" key="3">
    <source>
        <dbReference type="SAM" id="MobiDB-lite"/>
    </source>
</evidence>
<dbReference type="GO" id="GO:0031929">
    <property type="term" value="P:TOR signaling"/>
    <property type="evidence" value="ECO:0007669"/>
    <property type="project" value="TreeGrafter"/>
</dbReference>
<feature type="compositionally biased region" description="Polar residues" evidence="3">
    <location>
        <begin position="296"/>
        <end position="305"/>
    </location>
</feature>
<dbReference type="GO" id="GO:0005829">
    <property type="term" value="C:cytosol"/>
    <property type="evidence" value="ECO:0007669"/>
    <property type="project" value="TreeGrafter"/>
</dbReference>
<organism evidence="4 5">
    <name type="scientific">Agrilus planipennis</name>
    <name type="common">Emerald ash borer</name>
    <name type="synonym">Agrilus marcopoli</name>
    <dbReference type="NCBI Taxonomy" id="224129"/>
    <lineage>
        <taxon>Eukaryota</taxon>
        <taxon>Metazoa</taxon>
        <taxon>Ecdysozoa</taxon>
        <taxon>Arthropoda</taxon>
        <taxon>Hexapoda</taxon>
        <taxon>Insecta</taxon>
        <taxon>Pterygota</taxon>
        <taxon>Neoptera</taxon>
        <taxon>Endopterygota</taxon>
        <taxon>Coleoptera</taxon>
        <taxon>Polyphaga</taxon>
        <taxon>Elateriformia</taxon>
        <taxon>Buprestoidea</taxon>
        <taxon>Buprestidae</taxon>
        <taxon>Agrilinae</taxon>
        <taxon>Agrilus</taxon>
    </lineage>
</organism>
<evidence type="ECO:0000256" key="1">
    <source>
        <dbReference type="ARBA" id="ARBA00006658"/>
    </source>
</evidence>
<protein>
    <recommendedName>
        <fullName evidence="2">TIP41-like protein</fullName>
    </recommendedName>
</protein>
<dbReference type="Proteomes" id="UP000192223">
    <property type="component" value="Unplaced"/>
</dbReference>
<dbReference type="KEGG" id="apln:108744849"/>
<dbReference type="OrthoDB" id="10253878at2759"/>
<comment type="similarity">
    <text evidence="1">Belongs to the TIP41 family.</text>
</comment>
<dbReference type="InParanoid" id="A0A1W4XU35"/>
<keyword evidence="4" id="KW-1185">Reference proteome</keyword>
<sequence>MTSGKSENIFDNIQRLPVNFEEHKFNDWIVKYTKSHILHSQCNTSHHCKENPHDVCQYCLYNNTLELPHLPEMVFPNNVLTVKHDSGVQFEFNALDALKPVKNSSMALKVAYADVWKESRDPNFLEEKFKPFDWTFSTDYKGTVSGDVVVTQTEERIDIEKLKQKEKILFYHELMLFEDELHDNGIASCTVKIRVMPSSFFILLRYFLRVDNVMVRVNDTRVYHEFNTNHILREYTSRESGFRDIKLPLPMFGDPNLLSPHLPLRNAINEKFTFKIKSEQTKQEIDNKVDDPHTEGATSNKMEEM</sequence>
<feature type="region of interest" description="Disordered" evidence="3">
    <location>
        <begin position="281"/>
        <end position="305"/>
    </location>
</feature>
<dbReference type="RefSeq" id="XP_018336302.1">
    <property type="nucleotide sequence ID" value="XM_018480800.2"/>
</dbReference>
<dbReference type="GeneID" id="108744849"/>
<dbReference type="Pfam" id="PF04176">
    <property type="entry name" value="TIP41"/>
    <property type="match status" value="1"/>
</dbReference>
<dbReference type="FunCoup" id="A0A1W4XU35">
    <property type="interactions" value="1856"/>
</dbReference>
<dbReference type="AlphaFoldDB" id="A0A1W4XU35"/>
<dbReference type="STRING" id="224129.A0A1W4XU35"/>
<name>A0A1W4XU35_AGRPL</name>
<proteinExistence type="inferred from homology"/>
<accession>A0A1W4XU35</accession>
<gene>
    <name evidence="5" type="primary">LOC108744849</name>
</gene>
<dbReference type="InterPro" id="IPR051330">
    <property type="entry name" value="Phosphatase_reg/MetRdx"/>
</dbReference>
<dbReference type="PANTHER" id="PTHR21021">
    <property type="entry name" value="GAF/PUTATIVE CYTOSKELETAL PROTEIN"/>
    <property type="match status" value="1"/>
</dbReference>
<reference evidence="5" key="1">
    <citation type="submission" date="2025-08" db="UniProtKB">
        <authorList>
            <consortium name="RefSeq"/>
        </authorList>
    </citation>
    <scope>IDENTIFICATION</scope>
    <source>
        <tissue evidence="5">Entire body</tissue>
    </source>
</reference>
<feature type="compositionally biased region" description="Basic and acidic residues" evidence="3">
    <location>
        <begin position="281"/>
        <end position="294"/>
    </location>
</feature>
<evidence type="ECO:0000256" key="2">
    <source>
        <dbReference type="ARBA" id="ARBA00018951"/>
    </source>
</evidence>
<dbReference type="PANTHER" id="PTHR21021:SF16">
    <property type="entry name" value="TIP41-LIKE PROTEIN"/>
    <property type="match status" value="1"/>
</dbReference>
<evidence type="ECO:0000313" key="5">
    <source>
        <dbReference type="RefSeq" id="XP_018336302.1"/>
    </source>
</evidence>